<dbReference type="PANTHER" id="PTHR31301:SF68">
    <property type="entry name" value="LOB DOMAIN-CONTAINING PROTEIN 32-RELATED"/>
    <property type="match status" value="1"/>
</dbReference>
<dbReference type="Pfam" id="PF03195">
    <property type="entry name" value="LOB"/>
    <property type="match status" value="1"/>
</dbReference>
<keyword evidence="5" id="KW-1185">Reference proteome</keyword>
<dbReference type="AlphaFoldDB" id="A0AAX6I6U0"/>
<evidence type="ECO:0000313" key="5">
    <source>
        <dbReference type="Proteomes" id="UP001140949"/>
    </source>
</evidence>
<evidence type="ECO:0000259" key="3">
    <source>
        <dbReference type="PROSITE" id="PS50891"/>
    </source>
</evidence>
<dbReference type="InterPro" id="IPR004883">
    <property type="entry name" value="LOB"/>
</dbReference>
<accession>A0AAX6I6U0</accession>
<sequence length="177" mass="19477">MPSLTSPCAACKFRQRNCTQGCVFAPYFPAEQRFSNVFHVYGASAVAKMLNEVSPERRKDLADSLAYHAEMRLIDPVNGCFGEVLELRLWKEVYTLELQRREREILERQAEIDQKRRIVEVLKGVLATYGGPAAVDAALNRAAAVADDAAAIADDDAGVNEPTITASDADEPTTTSR</sequence>
<feature type="domain" description="LOB" evidence="3">
    <location>
        <begin position="6"/>
        <end position="105"/>
    </location>
</feature>
<feature type="region of interest" description="Disordered" evidence="2">
    <location>
        <begin position="156"/>
        <end position="177"/>
    </location>
</feature>
<evidence type="ECO:0000256" key="2">
    <source>
        <dbReference type="SAM" id="MobiDB-lite"/>
    </source>
</evidence>
<dbReference type="PANTHER" id="PTHR31301">
    <property type="entry name" value="LOB DOMAIN-CONTAINING PROTEIN 4-RELATED"/>
    <property type="match status" value="1"/>
</dbReference>
<organism evidence="4 5">
    <name type="scientific">Iris pallida</name>
    <name type="common">Sweet iris</name>
    <dbReference type="NCBI Taxonomy" id="29817"/>
    <lineage>
        <taxon>Eukaryota</taxon>
        <taxon>Viridiplantae</taxon>
        <taxon>Streptophyta</taxon>
        <taxon>Embryophyta</taxon>
        <taxon>Tracheophyta</taxon>
        <taxon>Spermatophyta</taxon>
        <taxon>Magnoliopsida</taxon>
        <taxon>Liliopsida</taxon>
        <taxon>Asparagales</taxon>
        <taxon>Iridaceae</taxon>
        <taxon>Iridoideae</taxon>
        <taxon>Irideae</taxon>
        <taxon>Iris</taxon>
    </lineage>
</organism>
<dbReference type="Proteomes" id="UP001140949">
    <property type="component" value="Unassembled WGS sequence"/>
</dbReference>
<evidence type="ECO:0000256" key="1">
    <source>
        <dbReference type="ARBA" id="ARBA00005474"/>
    </source>
</evidence>
<dbReference type="EMBL" id="JANAVB010004187">
    <property type="protein sequence ID" value="KAJ6848986.1"/>
    <property type="molecule type" value="Genomic_DNA"/>
</dbReference>
<reference evidence="4" key="2">
    <citation type="submission" date="2023-04" db="EMBL/GenBank/DDBJ databases">
        <authorList>
            <person name="Bruccoleri R.E."/>
            <person name="Oakeley E.J."/>
            <person name="Faust A.-M."/>
            <person name="Dessus-Babus S."/>
            <person name="Altorfer M."/>
            <person name="Burckhardt D."/>
            <person name="Oertli M."/>
            <person name="Naumann U."/>
            <person name="Petersen F."/>
            <person name="Wong J."/>
        </authorList>
    </citation>
    <scope>NUCLEOTIDE SEQUENCE</scope>
    <source>
        <strain evidence="4">GSM-AAB239-AS_SAM_17_03QT</strain>
        <tissue evidence="4">Leaf</tissue>
    </source>
</reference>
<gene>
    <name evidence="4" type="ORF">M6B38_271615</name>
</gene>
<evidence type="ECO:0000313" key="4">
    <source>
        <dbReference type="EMBL" id="KAJ6848986.1"/>
    </source>
</evidence>
<proteinExistence type="inferred from homology"/>
<comment type="similarity">
    <text evidence="1">Belongs to the LOB domain-containing protein family.</text>
</comment>
<name>A0AAX6I6U0_IRIPA</name>
<protein>
    <submittedName>
        <fullName evidence="4">LOB domain-containing protein 36</fullName>
    </submittedName>
</protein>
<reference evidence="4" key="1">
    <citation type="journal article" date="2023" name="GigaByte">
        <title>Genome assembly of the bearded iris, Iris pallida Lam.</title>
        <authorList>
            <person name="Bruccoleri R.E."/>
            <person name="Oakeley E.J."/>
            <person name="Faust A.M.E."/>
            <person name="Altorfer M."/>
            <person name="Dessus-Babus S."/>
            <person name="Burckhardt D."/>
            <person name="Oertli M."/>
            <person name="Naumann U."/>
            <person name="Petersen F."/>
            <person name="Wong J."/>
        </authorList>
    </citation>
    <scope>NUCLEOTIDE SEQUENCE</scope>
    <source>
        <strain evidence="4">GSM-AAB239-AS_SAM_17_03QT</strain>
    </source>
</reference>
<comment type="caution">
    <text evidence="4">The sequence shown here is derived from an EMBL/GenBank/DDBJ whole genome shotgun (WGS) entry which is preliminary data.</text>
</comment>
<dbReference type="PROSITE" id="PS50891">
    <property type="entry name" value="LOB"/>
    <property type="match status" value="1"/>
</dbReference>
<feature type="compositionally biased region" description="Polar residues" evidence="2">
    <location>
        <begin position="162"/>
        <end position="177"/>
    </location>
</feature>